<protein>
    <submittedName>
        <fullName evidence="1">Uncharacterized protein</fullName>
    </submittedName>
</protein>
<keyword evidence="2" id="KW-1185">Reference proteome</keyword>
<dbReference type="Proteomes" id="UP000821865">
    <property type="component" value="Chromosome 3"/>
</dbReference>
<evidence type="ECO:0000313" key="2">
    <source>
        <dbReference type="Proteomes" id="UP000821865"/>
    </source>
</evidence>
<evidence type="ECO:0000313" key="1">
    <source>
        <dbReference type="EMBL" id="KAH7959885.1"/>
    </source>
</evidence>
<sequence length="457" mass="49127">MKATFLSKATSEPPKGRDNIDTVSATVVDFPEPPSDGDLAENSVWVDALFKELFWVLKLHGLRFSGSGSGGQSSVSGVKKRLERAATLACPTVCAAYAAHCMATLLLALKRDQDAMTTVLPDVSDLCRALVSFLTAAHCALNGARVSSLLRHSAAAMFGQQSSTTVRFVRPSSWSAMRRTVIASSGFALLSWVVFVGLRVSTLRRRGLRAYCASYLYGFDPSGGDGGPAVYVVPALDALLYGAIMAVPRWSIALHVSVCRFLGAMGEQLSASVRLAAEPQGRQLGAAEVRALRLRHALLCRAIGRCDDIYSWLLFFWCGDAVLCFVFGVPWIMARADVDEPGAYATASIDVTLAVVLLVALFVAASEPGRLAKESLTPHVLRLSCCDQHVGASASRTQAEEVALNQELLMLSTAVRGARVEMSGWNCFDAHRGSTITAMSMLATYAVVVYQMLHHIE</sequence>
<proteinExistence type="predicted"/>
<reference evidence="1" key="1">
    <citation type="submission" date="2020-05" db="EMBL/GenBank/DDBJ databases">
        <title>Large-scale comparative analyses of tick genomes elucidate their genetic diversity and vector capacities.</title>
        <authorList>
            <person name="Jia N."/>
            <person name="Wang J."/>
            <person name="Shi W."/>
            <person name="Du L."/>
            <person name="Sun Y."/>
            <person name="Zhan W."/>
            <person name="Jiang J."/>
            <person name="Wang Q."/>
            <person name="Zhang B."/>
            <person name="Ji P."/>
            <person name="Sakyi L.B."/>
            <person name="Cui X."/>
            <person name="Yuan T."/>
            <person name="Jiang B."/>
            <person name="Yang W."/>
            <person name="Lam T.T.-Y."/>
            <person name="Chang Q."/>
            <person name="Ding S."/>
            <person name="Wang X."/>
            <person name="Zhu J."/>
            <person name="Ruan X."/>
            <person name="Zhao L."/>
            <person name="Wei J."/>
            <person name="Que T."/>
            <person name="Du C."/>
            <person name="Cheng J."/>
            <person name="Dai P."/>
            <person name="Han X."/>
            <person name="Huang E."/>
            <person name="Gao Y."/>
            <person name="Liu J."/>
            <person name="Shao H."/>
            <person name="Ye R."/>
            <person name="Li L."/>
            <person name="Wei W."/>
            <person name="Wang X."/>
            <person name="Wang C."/>
            <person name="Yang T."/>
            <person name="Huo Q."/>
            <person name="Li W."/>
            <person name="Guo W."/>
            <person name="Chen H."/>
            <person name="Zhou L."/>
            <person name="Ni X."/>
            <person name="Tian J."/>
            <person name="Zhou Y."/>
            <person name="Sheng Y."/>
            <person name="Liu T."/>
            <person name="Pan Y."/>
            <person name="Xia L."/>
            <person name="Li J."/>
            <person name="Zhao F."/>
            <person name="Cao W."/>
        </authorList>
    </citation>
    <scope>NUCLEOTIDE SEQUENCE</scope>
    <source>
        <strain evidence="1">Dsil-2018</strain>
    </source>
</reference>
<accession>A0ACB8D686</accession>
<gene>
    <name evidence="1" type="ORF">HPB49_014698</name>
</gene>
<organism evidence="1 2">
    <name type="scientific">Dermacentor silvarum</name>
    <name type="common">Tick</name>
    <dbReference type="NCBI Taxonomy" id="543639"/>
    <lineage>
        <taxon>Eukaryota</taxon>
        <taxon>Metazoa</taxon>
        <taxon>Ecdysozoa</taxon>
        <taxon>Arthropoda</taxon>
        <taxon>Chelicerata</taxon>
        <taxon>Arachnida</taxon>
        <taxon>Acari</taxon>
        <taxon>Parasitiformes</taxon>
        <taxon>Ixodida</taxon>
        <taxon>Ixodoidea</taxon>
        <taxon>Ixodidae</taxon>
        <taxon>Rhipicephalinae</taxon>
        <taxon>Dermacentor</taxon>
    </lineage>
</organism>
<dbReference type="EMBL" id="CM023472">
    <property type="protein sequence ID" value="KAH7959885.1"/>
    <property type="molecule type" value="Genomic_DNA"/>
</dbReference>
<comment type="caution">
    <text evidence="1">The sequence shown here is derived from an EMBL/GenBank/DDBJ whole genome shotgun (WGS) entry which is preliminary data.</text>
</comment>
<name>A0ACB8D686_DERSI</name>